<dbReference type="InterPro" id="IPR006634">
    <property type="entry name" value="TLC-dom"/>
</dbReference>
<keyword evidence="3 6" id="KW-1133">Transmembrane helix</keyword>
<evidence type="ECO:0000313" key="8">
    <source>
        <dbReference type="EMBL" id="KER25722.1"/>
    </source>
</evidence>
<evidence type="ECO:0000256" key="2">
    <source>
        <dbReference type="ARBA" id="ARBA00022692"/>
    </source>
</evidence>
<dbReference type="EMBL" id="KL596768">
    <property type="protein sequence ID" value="KER25722.1"/>
    <property type="molecule type" value="Genomic_DNA"/>
</dbReference>
<evidence type="ECO:0000256" key="1">
    <source>
        <dbReference type="ARBA" id="ARBA00004141"/>
    </source>
</evidence>
<dbReference type="SMART" id="SM00724">
    <property type="entry name" value="TLC"/>
    <property type="match status" value="1"/>
</dbReference>
<comment type="subcellular location">
    <subcellularLocation>
        <location evidence="1">Membrane</location>
        <topology evidence="1">Multi-pass membrane protein</topology>
    </subcellularLocation>
</comment>
<dbReference type="InterPro" id="IPR050846">
    <property type="entry name" value="TLCD"/>
</dbReference>
<evidence type="ECO:0000256" key="4">
    <source>
        <dbReference type="ARBA" id="ARBA00023136"/>
    </source>
</evidence>
<dbReference type="GO" id="GO:0055088">
    <property type="term" value="P:lipid homeostasis"/>
    <property type="evidence" value="ECO:0007669"/>
    <property type="project" value="TreeGrafter"/>
</dbReference>
<dbReference type="STRING" id="6198.A0A074ZIY5"/>
<dbReference type="KEGG" id="ovi:T265_14163"/>
<dbReference type="GeneID" id="20328329"/>
<name>A0A074ZIY5_OPIVI</name>
<feature type="transmembrane region" description="Helical" evidence="6">
    <location>
        <begin position="12"/>
        <end position="37"/>
    </location>
</feature>
<dbReference type="Pfam" id="PF03798">
    <property type="entry name" value="TRAM_LAG1_CLN8"/>
    <property type="match status" value="1"/>
</dbReference>
<dbReference type="PANTHER" id="PTHR13439">
    <property type="entry name" value="CT120 PROTEIN"/>
    <property type="match status" value="1"/>
</dbReference>
<keyword evidence="9" id="KW-1185">Reference proteome</keyword>
<feature type="domain" description="TLC" evidence="7">
    <location>
        <begin position="46"/>
        <end position="251"/>
    </location>
</feature>
<evidence type="ECO:0000256" key="5">
    <source>
        <dbReference type="PROSITE-ProRule" id="PRU00205"/>
    </source>
</evidence>
<proteinExistence type="predicted"/>
<sequence length="298" mass="34892">MTNDQCTPEYWFWIGTAFYSCFLLNEIIVPYFSGLWFKNYDQLKRPLYFEWNGRCTSTFHAIVVCTCSIWCLLFHDELWTNKLFNTDCLSRNTLAVSCGYMIYDLITMIWYSRGVPLLTYIVHHLVVIIGDILILKHNFGMFYVHYKLLTELSTPLVNLRWFILRVGYSPKHPAFSLTTLALCACFVTVRLIGSIPYWVWLQQSVTSLTDPDQIKTCETYKPVFYVLSILLDCLNVAWSSILVFRAMRSLKDLKVHYRSKQHNGEISFEQTYEIELNLFYNARLLISSNIAESSDGVR</sequence>
<evidence type="ECO:0000313" key="9">
    <source>
        <dbReference type="Proteomes" id="UP000054324"/>
    </source>
</evidence>
<evidence type="ECO:0000259" key="7">
    <source>
        <dbReference type="PROSITE" id="PS50922"/>
    </source>
</evidence>
<organism evidence="8 9">
    <name type="scientific">Opisthorchis viverrini</name>
    <name type="common">Southeast Asian liver fluke</name>
    <dbReference type="NCBI Taxonomy" id="6198"/>
    <lineage>
        <taxon>Eukaryota</taxon>
        <taxon>Metazoa</taxon>
        <taxon>Spiralia</taxon>
        <taxon>Lophotrochozoa</taxon>
        <taxon>Platyhelminthes</taxon>
        <taxon>Trematoda</taxon>
        <taxon>Digenea</taxon>
        <taxon>Opisthorchiida</taxon>
        <taxon>Opisthorchiata</taxon>
        <taxon>Opisthorchiidae</taxon>
        <taxon>Opisthorchis</taxon>
    </lineage>
</organism>
<dbReference type="RefSeq" id="XP_009170560.1">
    <property type="nucleotide sequence ID" value="XM_009172296.1"/>
</dbReference>
<dbReference type="OrthoDB" id="10266980at2759"/>
<dbReference type="AlphaFoldDB" id="A0A074ZIY5"/>
<dbReference type="PANTHER" id="PTHR13439:SF0">
    <property type="entry name" value="TOPOISOMERASE I DAMAGE AFFECTED PROTEIN 4"/>
    <property type="match status" value="1"/>
</dbReference>
<dbReference type="PROSITE" id="PS50922">
    <property type="entry name" value="TLC"/>
    <property type="match status" value="1"/>
</dbReference>
<accession>A0A074ZIY5</accession>
<dbReference type="GO" id="GO:0016020">
    <property type="term" value="C:membrane"/>
    <property type="evidence" value="ECO:0007669"/>
    <property type="project" value="UniProtKB-SubCell"/>
</dbReference>
<protein>
    <recommendedName>
        <fullName evidence="7">TLC domain-containing protein</fullName>
    </recommendedName>
</protein>
<feature type="non-terminal residue" evidence="8">
    <location>
        <position position="298"/>
    </location>
</feature>
<feature type="transmembrane region" description="Helical" evidence="6">
    <location>
        <begin position="223"/>
        <end position="244"/>
    </location>
</feature>
<gene>
    <name evidence="8" type="ORF">T265_14163</name>
</gene>
<evidence type="ECO:0000256" key="3">
    <source>
        <dbReference type="ARBA" id="ARBA00022989"/>
    </source>
</evidence>
<evidence type="ECO:0000256" key="6">
    <source>
        <dbReference type="SAM" id="Phobius"/>
    </source>
</evidence>
<keyword evidence="2 5" id="KW-0812">Transmembrane</keyword>
<reference evidence="8 9" key="1">
    <citation type="submission" date="2013-11" db="EMBL/GenBank/DDBJ databases">
        <title>Opisthorchis viverrini - life in the bile duct.</title>
        <authorList>
            <person name="Young N.D."/>
            <person name="Nagarajan N."/>
            <person name="Lin S.J."/>
            <person name="Korhonen P.K."/>
            <person name="Jex A.R."/>
            <person name="Hall R.S."/>
            <person name="Safavi-Hemami H."/>
            <person name="Kaewkong W."/>
            <person name="Bertrand D."/>
            <person name="Gao S."/>
            <person name="Seet Q."/>
            <person name="Wongkham S."/>
            <person name="Teh B.T."/>
            <person name="Wongkham C."/>
            <person name="Intapan P.M."/>
            <person name="Maleewong W."/>
            <person name="Yang X."/>
            <person name="Hu M."/>
            <person name="Wang Z."/>
            <person name="Hofmann A."/>
            <person name="Sternberg P.W."/>
            <person name="Tan P."/>
            <person name="Wang J."/>
            <person name="Gasser R.B."/>
        </authorList>
    </citation>
    <scope>NUCLEOTIDE SEQUENCE [LARGE SCALE GENOMIC DNA]</scope>
</reference>
<dbReference type="CTD" id="20328329"/>
<keyword evidence="4 5" id="KW-0472">Membrane</keyword>
<feature type="transmembrane region" description="Helical" evidence="6">
    <location>
        <begin position="117"/>
        <end position="135"/>
    </location>
</feature>
<dbReference type="Proteomes" id="UP000054324">
    <property type="component" value="Unassembled WGS sequence"/>
</dbReference>
<feature type="transmembrane region" description="Helical" evidence="6">
    <location>
        <begin position="174"/>
        <end position="200"/>
    </location>
</feature>
<feature type="transmembrane region" description="Helical" evidence="6">
    <location>
        <begin position="57"/>
        <end position="74"/>
    </location>
</feature>
<dbReference type="GO" id="GO:0005783">
    <property type="term" value="C:endoplasmic reticulum"/>
    <property type="evidence" value="ECO:0007669"/>
    <property type="project" value="TreeGrafter"/>
</dbReference>